<evidence type="ECO:0000256" key="1">
    <source>
        <dbReference type="SAM" id="MobiDB-lite"/>
    </source>
</evidence>
<reference evidence="2 3" key="1">
    <citation type="journal article" date="2014" name="Mol. Plant">
        <title>Chromosome Scale Genome Assembly and Transcriptome Profiling of Nannochloropsis gaditana in Nitrogen Depletion.</title>
        <authorList>
            <person name="Corteggiani Carpinelli E."/>
            <person name="Telatin A."/>
            <person name="Vitulo N."/>
            <person name="Forcato C."/>
            <person name="D'Angelo M."/>
            <person name="Schiavon R."/>
            <person name="Vezzi A."/>
            <person name="Giacometti G.M."/>
            <person name="Morosinotto T."/>
            <person name="Valle G."/>
        </authorList>
    </citation>
    <scope>NUCLEOTIDE SEQUENCE [LARGE SCALE GENOMIC DNA]</scope>
    <source>
        <strain evidence="2 3">B-31</strain>
    </source>
</reference>
<protein>
    <submittedName>
        <fullName evidence="2">Uncharacterized protein</fullName>
    </submittedName>
</protein>
<proteinExistence type="predicted"/>
<keyword evidence="3" id="KW-1185">Reference proteome</keyword>
<accession>W7U106</accession>
<dbReference type="EMBL" id="AZIL01000161">
    <property type="protein sequence ID" value="EWM29443.1"/>
    <property type="molecule type" value="Genomic_DNA"/>
</dbReference>
<dbReference type="AlphaFoldDB" id="W7U106"/>
<name>W7U106_9STRA</name>
<feature type="compositionally biased region" description="Polar residues" evidence="1">
    <location>
        <begin position="128"/>
        <end position="147"/>
    </location>
</feature>
<evidence type="ECO:0000313" key="3">
    <source>
        <dbReference type="Proteomes" id="UP000019335"/>
    </source>
</evidence>
<organism evidence="2 3">
    <name type="scientific">Nannochloropsis gaditana</name>
    <dbReference type="NCBI Taxonomy" id="72520"/>
    <lineage>
        <taxon>Eukaryota</taxon>
        <taxon>Sar</taxon>
        <taxon>Stramenopiles</taxon>
        <taxon>Ochrophyta</taxon>
        <taxon>Eustigmatophyceae</taxon>
        <taxon>Eustigmatales</taxon>
        <taxon>Monodopsidaceae</taxon>
        <taxon>Nannochloropsis</taxon>
    </lineage>
</organism>
<evidence type="ECO:0000313" key="2">
    <source>
        <dbReference type="EMBL" id="EWM29443.1"/>
    </source>
</evidence>
<feature type="region of interest" description="Disordered" evidence="1">
    <location>
        <begin position="99"/>
        <end position="169"/>
    </location>
</feature>
<comment type="caution">
    <text evidence="2">The sequence shown here is derived from an EMBL/GenBank/DDBJ whole genome shotgun (WGS) entry which is preliminary data.</text>
</comment>
<sequence>MVPDKCVFEEGVLNKLCAVSERAGNIVWNMPAGRSEHSTFTGNEMAEREKERKGFQYGEGEKNILGGIKAATSGLELINRKSKTHGGSLGTPVVALHLAKGGSERGGGRDKGNVKEKRDGDGKKEMMSMQSLVVVRNQQVDGQSSARGRQALCIETSKWTKGGKETTIQ</sequence>
<feature type="compositionally biased region" description="Basic and acidic residues" evidence="1">
    <location>
        <begin position="102"/>
        <end position="126"/>
    </location>
</feature>
<gene>
    <name evidence="2" type="ORF">Naga_100083g4</name>
</gene>
<dbReference type="Proteomes" id="UP000019335">
    <property type="component" value="Chromosome 3"/>
</dbReference>